<evidence type="ECO:0000313" key="8">
    <source>
        <dbReference type="Proteomes" id="UP001152797"/>
    </source>
</evidence>
<evidence type="ECO:0000256" key="2">
    <source>
        <dbReference type="SAM" id="MobiDB-lite"/>
    </source>
</evidence>
<accession>A0A9P1CJW4</accession>
<dbReference type="InterPro" id="IPR015878">
    <property type="entry name" value="Ado_hCys_hydrolase_NAD-bd"/>
</dbReference>
<dbReference type="GO" id="GO:0016787">
    <property type="term" value="F:hydrolase activity"/>
    <property type="evidence" value="ECO:0007669"/>
    <property type="project" value="UniProtKB-KW"/>
</dbReference>
<keyword evidence="8" id="KW-1185">Reference proteome</keyword>
<feature type="domain" description="OTU" evidence="4">
    <location>
        <begin position="2874"/>
        <end position="3031"/>
    </location>
</feature>
<feature type="region of interest" description="Disordered" evidence="2">
    <location>
        <begin position="1699"/>
        <end position="1719"/>
    </location>
</feature>
<feature type="compositionally biased region" description="Basic and acidic residues" evidence="2">
    <location>
        <begin position="697"/>
        <end position="746"/>
    </location>
</feature>
<reference evidence="6" key="2">
    <citation type="submission" date="2024-04" db="EMBL/GenBank/DDBJ databases">
        <authorList>
            <person name="Chen Y."/>
            <person name="Shah S."/>
            <person name="Dougan E. K."/>
            <person name="Thang M."/>
            <person name="Chan C."/>
        </authorList>
    </citation>
    <scope>NUCLEOTIDE SEQUENCE [LARGE SCALE GENOMIC DNA]</scope>
</reference>
<feature type="region of interest" description="Disordered" evidence="2">
    <location>
        <begin position="919"/>
        <end position="945"/>
    </location>
</feature>
<name>A0A9P1CJW4_9DINO</name>
<feature type="region of interest" description="Disordered" evidence="2">
    <location>
        <begin position="3395"/>
        <end position="3417"/>
    </location>
</feature>
<evidence type="ECO:0000259" key="4">
    <source>
        <dbReference type="PROSITE" id="PS50802"/>
    </source>
</evidence>
<feature type="compositionally biased region" description="Basic and acidic residues" evidence="2">
    <location>
        <begin position="936"/>
        <end position="945"/>
    </location>
</feature>
<feature type="compositionally biased region" description="Basic and acidic residues" evidence="2">
    <location>
        <begin position="773"/>
        <end position="819"/>
    </location>
</feature>
<feature type="compositionally biased region" description="Polar residues" evidence="2">
    <location>
        <begin position="1708"/>
        <end position="1719"/>
    </location>
</feature>
<comment type="caution">
    <text evidence="5">The sequence shown here is derived from an EMBL/GenBank/DDBJ whole genome shotgun (WGS) entry which is preliminary data.</text>
</comment>
<dbReference type="EMBL" id="CAMXCT010001765">
    <property type="protein sequence ID" value="CAI3992830.1"/>
    <property type="molecule type" value="Genomic_DNA"/>
</dbReference>
<dbReference type="PANTHER" id="PTHR36812">
    <property type="entry name" value="NEUROFILAMENT TRIPLET M PROTEIN-LIKE PROTEIN"/>
    <property type="match status" value="1"/>
</dbReference>
<proteinExistence type="predicted"/>
<gene>
    <name evidence="5" type="ORF">C1SCF055_LOCUS19626</name>
</gene>
<evidence type="ECO:0000313" key="7">
    <source>
        <dbReference type="EMBL" id="CAL4780142.1"/>
    </source>
</evidence>
<evidence type="ECO:0000256" key="3">
    <source>
        <dbReference type="SAM" id="Phobius"/>
    </source>
</evidence>
<feature type="compositionally biased region" description="Polar residues" evidence="2">
    <location>
        <begin position="463"/>
        <end position="477"/>
    </location>
</feature>
<dbReference type="PANTHER" id="PTHR36812:SF9">
    <property type="entry name" value="MYB-LIKE PROTEIN X ISOFORM X1"/>
    <property type="match status" value="1"/>
</dbReference>
<feature type="region of interest" description="Disordered" evidence="2">
    <location>
        <begin position="2622"/>
        <end position="2652"/>
    </location>
</feature>
<feature type="compositionally biased region" description="Basic and acidic residues" evidence="2">
    <location>
        <begin position="1669"/>
        <end position="1687"/>
    </location>
</feature>
<dbReference type="Gene3D" id="3.40.50.720">
    <property type="entry name" value="NAD(P)-binding Rossmann-like Domain"/>
    <property type="match status" value="1"/>
</dbReference>
<feature type="compositionally biased region" description="Basic and acidic residues" evidence="2">
    <location>
        <begin position="2228"/>
        <end position="2282"/>
    </location>
</feature>
<keyword evidence="7" id="KW-0378">Hydrolase</keyword>
<reference evidence="5" key="1">
    <citation type="submission" date="2022-10" db="EMBL/GenBank/DDBJ databases">
        <authorList>
            <person name="Chen Y."/>
            <person name="Dougan E. K."/>
            <person name="Chan C."/>
            <person name="Rhodes N."/>
            <person name="Thang M."/>
        </authorList>
    </citation>
    <scope>NUCLEOTIDE SEQUENCE</scope>
</reference>
<dbReference type="InterPro" id="IPR036291">
    <property type="entry name" value="NAD(P)-bd_dom_sf"/>
</dbReference>
<keyword evidence="3" id="KW-1133">Transmembrane helix</keyword>
<keyword evidence="1" id="KW-0175">Coiled coil</keyword>
<dbReference type="EMBL" id="CAMXCT020001765">
    <property type="protein sequence ID" value="CAL1146205.1"/>
    <property type="molecule type" value="Genomic_DNA"/>
</dbReference>
<feature type="compositionally biased region" description="Basic residues" evidence="2">
    <location>
        <begin position="925"/>
        <end position="935"/>
    </location>
</feature>
<keyword evidence="3" id="KW-0472">Membrane</keyword>
<dbReference type="InterPro" id="IPR003323">
    <property type="entry name" value="OTU_dom"/>
</dbReference>
<feature type="region of interest" description="Disordered" evidence="2">
    <location>
        <begin position="2849"/>
        <end position="2869"/>
    </location>
</feature>
<keyword evidence="3" id="KW-0812">Transmembrane</keyword>
<feature type="transmembrane region" description="Helical" evidence="3">
    <location>
        <begin position="187"/>
        <end position="205"/>
    </location>
</feature>
<dbReference type="Proteomes" id="UP001152797">
    <property type="component" value="Unassembled WGS sequence"/>
</dbReference>
<feature type="region of interest" description="Disordered" evidence="2">
    <location>
        <begin position="461"/>
        <end position="501"/>
    </location>
</feature>
<sequence>MHGPSTRELLPQILVRSSAIDDILGFQENTSKTQLATPTEQLLPVLDSLTPNNFPPAGTTSTLLGLVYNLRTKEAPSMPHLLWKCTALHTQRRHLAPRPPQNTSEERLLAAVTPPDPRPLHPTNQAIQAPHDLRPLLEQQFKQAVLCGQPLVIATDGGAKHGLATWAVAVDAGTFARPLRGEDNTAMMAELTAIWCVLITIILVVEQSQAQCDLQVILAVDCQSAIDFLDRVFVSLLQLNCIIIIIIVCNIGHFDNEIAMEDLETFPGIKVENIKPQVDQSGHGVPCVRDQAAALGSYLDLLLEYADPVGSAFEKISLGFQVVTIEECVGEVDIFTSATGNFKISGIEQRRHLPPTGPNVGVQSLQGDPAHALVNLLNFVENAIAFKYEHFALNDIVIETNDIGQNNILDVDMYDDCLMRGSIKVVLTLKDEGFKQCLKGGTACSKTKNKRNRIKEMRKIAYAQTSPSSDESSTNISLLEPSWIKEEESGKEDEEETHETKAEEGVVTLICSKCKCEHQLEASQFSDIREGGFDEENFCCEMFNRSCFSDASSESDYELFERSSEEDENNFATEGVDKEFPLFVPKYIEDWIQKAKDCDWNESEFVQWLKDFDEINDNLHINLHISEDTWLTTSAIEDTSHEILEAGEENISIGELLKPCESDEEEKGDANSTLCNNIEIEIEHSPQSIEEDVEEIEEKKEKKDAEQRAPSMIEDRKEESEKKEEGQRAPGKIEGRIETTEKKEEGQTFPAKIVEREEAEEKKDEGQAAPGKNLEREGAAEKKDEGLTTPGKIEEREEAVEKKEEEREEAVEKKEEGHRAPGKLVERDEEAEDIIEAFCNIYGEDFRGGAGGSNATKKKRDIGDCLDKIASILKDKINSEETRELEELIKEAKGHLGNSKQGAQGQSFYVKIRSENNFEEGKGGGKGKSKSKGKTKKDDDLPRFDLSRRWPKAQQTTWQSLRKALEEGEIPRGEIAIVKNVQHLRQLQTLAHDLKINKSMLLVAKRIGTDDVPETCQSLLLPWMGNLAMIDAVVGNLNKQKPNLEQEKIHKCKMETAKRDDLVSLRLTAPWKYISEKNKQILKQKPEYSARLLNDDLKEARTNKSESSDSLLNGYLLIDKKESGKMMRCSGRNGIFVTRLAQDITVKPAALWITKLENESDQDYLQRTIQEAKGASLTWRRGDGNDLGYHCKEEDITDKSWALWGIPAFNGPGMVEEWLEQQGWTLKTRPQPPRGRGSPWKIYGQCNEKQSAYAYQVEIDHQIRRLSSVPWKTSRKPKEETFQVSGPRWFSEHFEYEKVGPTQIVDPTQLDANMGEDEAEDARSQALFHLCEVDQEWQKHWAPDDAWTPLTEDGPPAKDFKTFATETLHRDNRWICPYGLMAVAAVKKVHLIIWQYKGEDNEPWTKIAVISPSDEKKRFPIIHLAKDGGHYMPLISDTMQKPDYDLLENGSAWTTKGIQSMIKNEAKEIFRAGGEEEIEKRSNPITFPDGKGKLQGMRGGENGPKGMNLRTLELGGTGGCGWRSIAFQIVAINSKSGNLANYVDGPPAQNLRTFTTETLHRENRWICHYGLMAVAAIKKVHLIIWQYNEGEDEPWTKIAVISPNEDLKQLPAIHLAKDGGHYMPLISDTIQIPGNDLLGNGRVRRAKGIQSKIKKETKKNIRAGGGASGEHDPDAIRHTPNLKHDKADFEEETIEDLLKPPRKALDTPLSSKTQKSTNIQEILRTPRTPATPLSIKKTAEKDTCNQKASKTRQWACPFCQFQCHNADPGKRTQDIRTHLDKFHAVEAKKIKEKNIKGGASASGRHGLGIATLLKPIPFQKISKQDAKIICPYCKLGTIAQPNNPALRKKTLKHHLKTCAKAPKGCTLKMFYTARMKKEGGVCLGDSTVHREKMIQGIWKKADEKAKDLRHEPFRLFGDKGQACDVICKKCWPDPVKLWKKFIKKFGKEKLFNDLELSFQQQERIEGLRSKAVKEAKSFGHDPVRLAFQRSRQSDGCTAWWKTCTEKIGSEKLYKIIQLNKNEKEMIEESIQEYTRRKKEYSKMSRIKFSEIHQHAMEFEEMLIRLDWQGGLDEKTFCCEMFSRSCISDTSSESDFENFGKSSDEGENCFATEGVDKEFTTFVPSYIGDWIQEAKECDWNESEFVQWLKDFDETSDNAHINLHICEDTWLTTSAIEDTLADAQEAEEESVSIEELLKPCDSDEDEHSLKIFEEDVEQWFEKKKERGLVPDKNAKKEEEPEKKDEEHAVPEKNPKKEEEPEKKDEEFFPDKNKEEEKIEKKEEKDQEAEDIIEAFCNNFGGNCQHFPELRGAGNFEEEAKNDDFRGGAGGSNATKKKRDIGDCLDKIASILKDKTNAEETKELEELIKEAKGHLGNSKLGAQGQSFCGKTQTEAILKKEKEEVKESLRQKERPKRRMICFDLSRRWPKAQQTTWQSIHKALEEARTNKWESSDSLLTGYLLIDKKEESHQDYLQRTAEEANGAPLTWRRGDGNDLGYHCKEEDITDKSWAVWGVPAYNGPGMVEDWLKQQGWTLKTRPQPPRGRGSPWKIVGQCNEKQSVYAYQVEIDNQIRRLSIVPWKSSRKPKEETFQISGPRWFSEHFEYEKVGPTQVLEPTQIDANMDDIKDGSKVASPPKKKVKPSKLRGGEPGPEGLNLRTLELGGTGDCGWRSIAFQLAAINSKSSNLADNVMSKIAILGKALRSQALFHLCEVDKEWQKHWVPDDAWTPLTEDGPPAKDLKTFATETLHRDNRWICRYGLMAVSAVKKVHLVIWQYKGGDSEPWTKIAVISPSDEKKRLPIIHLAKDGGHYMPLISDTMQKPDYSLLENSSAWASKGIQSKSTKETNEIFRAGGGEGIDKESTASKGGIDGPKGMNLRTLELGGQGDCGWRSIAFQIAALNTKPEKLASPKIVSLGKILKNHAMHFLCEIDRAWEENWIPEETWTSLTEDGPPAKDVCTFKTETLHRENRWICQYGVMAVAEIKKVHLIVWQHMEEKEEPWTKIAVFSPRDEWKQFPVIHIAKVGSHYMPLIPDEIQVPGNELHLNGRVWRSKGFQNMKEEKVDIRGGGSRNQHDPFDMTGIQSQKETIDDLLKSPTPWTTPEKKWDTPESVKTQMSFNIHEILRTPKTPATPLSNARKNVENKNNCDIDLPKVCQWACPFCQFQCHIADPGKRTQDIRTHLDKFDAVETKKSKEKNIREGVSASGRRHGLGIAVLLQPIPFQKIPKQDTKIICPFCKLGAAINPSNAALRKKTWKHHLKSCTKTPKGCTLKALYALRMKKEGGICLGDGKIHREKMIQGIWKKADAKAKDHGHAPSRLIGSKGKAYDVICKKCWRVASHARTWNSVCEGEEMQSRSRLLPSVNLWKKFLKEFGKEKLFHDHELNTQQQERIQTAIHESDKRRTSLKRRPKRQSYKNVSKVEHKKLRLEGLRNKAIKDAKACGHEIGSAKLYKIMLLNKNEKELIEGNVQEYIKRKKEYSKNY</sequence>
<evidence type="ECO:0000313" key="6">
    <source>
        <dbReference type="EMBL" id="CAL1146205.1"/>
    </source>
</evidence>
<dbReference type="CDD" id="cd22744">
    <property type="entry name" value="OTU"/>
    <property type="match status" value="3"/>
</dbReference>
<dbReference type="EMBL" id="CAMXCT030001765">
    <property type="protein sequence ID" value="CAL4780142.1"/>
    <property type="molecule type" value="Genomic_DNA"/>
</dbReference>
<feature type="compositionally biased region" description="Basic and acidic residues" evidence="2">
    <location>
        <begin position="753"/>
        <end position="766"/>
    </location>
</feature>
<dbReference type="SUPFAM" id="SSF51735">
    <property type="entry name" value="NAD(P)-binding Rossmann-fold domains"/>
    <property type="match status" value="1"/>
</dbReference>
<dbReference type="Pfam" id="PF00670">
    <property type="entry name" value="AdoHcyase_NAD"/>
    <property type="match status" value="1"/>
</dbReference>
<feature type="region of interest" description="Disordered" evidence="2">
    <location>
        <begin position="682"/>
        <end position="830"/>
    </location>
</feature>
<dbReference type="PROSITE" id="PS50802">
    <property type="entry name" value="OTU"/>
    <property type="match status" value="1"/>
</dbReference>
<feature type="coiled-coil region" evidence="1">
    <location>
        <begin position="2016"/>
        <end position="2043"/>
    </location>
</feature>
<evidence type="ECO:0000256" key="1">
    <source>
        <dbReference type="SAM" id="Coils"/>
    </source>
</evidence>
<feature type="compositionally biased region" description="Basic residues" evidence="2">
    <location>
        <begin position="3401"/>
        <end position="3411"/>
    </location>
</feature>
<evidence type="ECO:0000313" key="5">
    <source>
        <dbReference type="EMBL" id="CAI3992830.1"/>
    </source>
</evidence>
<organism evidence="5">
    <name type="scientific">Cladocopium goreaui</name>
    <dbReference type="NCBI Taxonomy" id="2562237"/>
    <lineage>
        <taxon>Eukaryota</taxon>
        <taxon>Sar</taxon>
        <taxon>Alveolata</taxon>
        <taxon>Dinophyceae</taxon>
        <taxon>Suessiales</taxon>
        <taxon>Symbiodiniaceae</taxon>
        <taxon>Cladocopium</taxon>
    </lineage>
</organism>
<feature type="region of interest" description="Disordered" evidence="2">
    <location>
        <begin position="2228"/>
        <end position="2285"/>
    </location>
</feature>
<feature type="region of interest" description="Disordered" evidence="2">
    <location>
        <begin position="1656"/>
        <end position="1687"/>
    </location>
</feature>
<protein>
    <submittedName>
        <fullName evidence="7">Adenosylhomocysteinase (AdoHcyase) (S-adenosyl-L-homocysteine hydrolase)</fullName>
    </submittedName>
</protein>